<keyword evidence="9" id="KW-0812">Transmembrane</keyword>
<keyword evidence="7" id="KW-0067">ATP-binding</keyword>
<evidence type="ECO:0000313" key="11">
    <source>
        <dbReference type="EMBL" id="MBD0378891.1"/>
    </source>
</evidence>
<dbReference type="EMBL" id="JACVVD010000001">
    <property type="protein sequence ID" value="MBD0378891.1"/>
    <property type="molecule type" value="Genomic_DNA"/>
</dbReference>
<evidence type="ECO:0000256" key="3">
    <source>
        <dbReference type="ARBA" id="ARBA00022553"/>
    </source>
</evidence>
<dbReference type="Gene3D" id="3.30.565.10">
    <property type="entry name" value="Histidine kinase-like ATPase, C-terminal domain"/>
    <property type="match status" value="1"/>
</dbReference>
<feature type="transmembrane region" description="Helical" evidence="9">
    <location>
        <begin position="6"/>
        <end position="22"/>
    </location>
</feature>
<dbReference type="InterPro" id="IPR004358">
    <property type="entry name" value="Sig_transdc_His_kin-like_C"/>
</dbReference>
<evidence type="ECO:0000256" key="8">
    <source>
        <dbReference type="ARBA" id="ARBA00023012"/>
    </source>
</evidence>
<dbReference type="Pfam" id="PF02518">
    <property type="entry name" value="HATPase_c"/>
    <property type="match status" value="1"/>
</dbReference>
<feature type="transmembrane region" description="Helical" evidence="9">
    <location>
        <begin position="135"/>
        <end position="153"/>
    </location>
</feature>
<keyword evidence="9" id="KW-1133">Transmembrane helix</keyword>
<dbReference type="InterPro" id="IPR005467">
    <property type="entry name" value="His_kinase_dom"/>
</dbReference>
<evidence type="ECO:0000256" key="1">
    <source>
        <dbReference type="ARBA" id="ARBA00000085"/>
    </source>
</evidence>
<feature type="domain" description="Histidine kinase" evidence="10">
    <location>
        <begin position="254"/>
        <end position="466"/>
    </location>
</feature>
<dbReference type="RefSeq" id="WP_188172697.1">
    <property type="nucleotide sequence ID" value="NZ_JACVVD010000001.1"/>
</dbReference>
<dbReference type="GO" id="GO:0005524">
    <property type="term" value="F:ATP binding"/>
    <property type="evidence" value="ECO:0007669"/>
    <property type="project" value="UniProtKB-KW"/>
</dbReference>
<protein>
    <recommendedName>
        <fullName evidence="2">histidine kinase</fullName>
        <ecNumber evidence="2">2.7.13.3</ecNumber>
    </recommendedName>
</protein>
<feature type="transmembrane region" description="Helical" evidence="9">
    <location>
        <begin position="34"/>
        <end position="55"/>
    </location>
</feature>
<keyword evidence="5" id="KW-0547">Nucleotide-binding</keyword>
<keyword evidence="9" id="KW-0472">Membrane</keyword>
<gene>
    <name evidence="11" type="ORF">ICC18_01990</name>
</gene>
<keyword evidence="6 11" id="KW-0418">Kinase</keyword>
<evidence type="ECO:0000256" key="5">
    <source>
        <dbReference type="ARBA" id="ARBA00022741"/>
    </source>
</evidence>
<keyword evidence="8" id="KW-0902">Two-component regulatory system</keyword>
<dbReference type="GO" id="GO:0000160">
    <property type="term" value="P:phosphorelay signal transduction system"/>
    <property type="evidence" value="ECO:0007669"/>
    <property type="project" value="UniProtKB-KW"/>
</dbReference>
<evidence type="ECO:0000256" key="4">
    <source>
        <dbReference type="ARBA" id="ARBA00022679"/>
    </source>
</evidence>
<dbReference type="SMART" id="SM00387">
    <property type="entry name" value="HATPase_c"/>
    <property type="match status" value="1"/>
</dbReference>
<feature type="transmembrane region" description="Helical" evidence="9">
    <location>
        <begin position="67"/>
        <end position="92"/>
    </location>
</feature>
<evidence type="ECO:0000259" key="10">
    <source>
        <dbReference type="PROSITE" id="PS50109"/>
    </source>
</evidence>
<sequence>MKVIYVLMFVSMWTTGILFLLNSNKNNFWSGMCLLVGGMASFTFAMHLSIMPVLLKYDLVHPIVSAFLYVVSVIAMNLYFYFLPYIFSMGGLWLSNNFSIKIRVVLSTAMAVIPVVLMLNHAWVEGWNQFDVSRFRWWDGAYVALGCVFYFMSVQKETDAFSKKSKRRVGFIFSSGMTWAFFSDYVGFEQLKLGMWKFELQSNGTWQYNFILILLLVGLVIYNTVRYGFLGIKLKIERERLDYSMRALTMGVSILNHSIKNEIQKINYLTEKSSDLIRGNQPERSLQAMEQVHTITAHLLNMVSSIKEKADDVVLQEKNYPIRELLEAAVDFMKPSVEHKEIGITLSMEADGELYCDPVHLKETLSNLIQNAIDAMPSQGGVLQLRTYVTRKGFYIELKDNGAGIPKENLSKIFEPFYTTKKNTLNHGLGLSYCYSVLLKHGGQLSIPESEINKGTTVRLQFPIQKFTPSSKVIPTSEWKAPSVF</sequence>
<dbReference type="CDD" id="cd00075">
    <property type="entry name" value="HATPase"/>
    <property type="match status" value="1"/>
</dbReference>
<evidence type="ECO:0000313" key="12">
    <source>
        <dbReference type="Proteomes" id="UP000650466"/>
    </source>
</evidence>
<feature type="transmembrane region" description="Helical" evidence="9">
    <location>
        <begin position="169"/>
        <end position="188"/>
    </location>
</feature>
<dbReference type="InterPro" id="IPR003594">
    <property type="entry name" value="HATPase_dom"/>
</dbReference>
<reference evidence="11" key="1">
    <citation type="submission" date="2020-09" db="EMBL/GenBank/DDBJ databases">
        <title>Draft Genome Sequence of Paenibacillus sp. WST5.</title>
        <authorList>
            <person name="Bao Z."/>
        </authorList>
    </citation>
    <scope>NUCLEOTIDE SEQUENCE</scope>
    <source>
        <strain evidence="11">WST5</strain>
    </source>
</reference>
<dbReference type="PANTHER" id="PTHR43065:SF10">
    <property type="entry name" value="PEROXIDE STRESS-ACTIVATED HISTIDINE KINASE MAK3"/>
    <property type="match status" value="1"/>
</dbReference>
<keyword evidence="12" id="KW-1185">Reference proteome</keyword>
<organism evidence="11 12">
    <name type="scientific">Paenibacillus sedimenti</name>
    <dbReference type="NCBI Taxonomy" id="2770274"/>
    <lineage>
        <taxon>Bacteria</taxon>
        <taxon>Bacillati</taxon>
        <taxon>Bacillota</taxon>
        <taxon>Bacilli</taxon>
        <taxon>Bacillales</taxon>
        <taxon>Paenibacillaceae</taxon>
        <taxon>Paenibacillus</taxon>
    </lineage>
</organism>
<feature type="transmembrane region" description="Helical" evidence="9">
    <location>
        <begin position="104"/>
        <end position="123"/>
    </location>
</feature>
<dbReference type="PANTHER" id="PTHR43065">
    <property type="entry name" value="SENSOR HISTIDINE KINASE"/>
    <property type="match status" value="1"/>
</dbReference>
<name>A0A926KLB9_9BACL</name>
<dbReference type="SUPFAM" id="SSF55874">
    <property type="entry name" value="ATPase domain of HSP90 chaperone/DNA topoisomerase II/histidine kinase"/>
    <property type="match status" value="1"/>
</dbReference>
<proteinExistence type="predicted"/>
<dbReference type="InterPro" id="IPR036890">
    <property type="entry name" value="HATPase_C_sf"/>
</dbReference>
<keyword evidence="4" id="KW-0808">Transferase</keyword>
<dbReference type="PROSITE" id="PS50109">
    <property type="entry name" value="HIS_KIN"/>
    <property type="match status" value="1"/>
</dbReference>
<feature type="transmembrane region" description="Helical" evidence="9">
    <location>
        <begin position="208"/>
        <end position="230"/>
    </location>
</feature>
<evidence type="ECO:0000256" key="7">
    <source>
        <dbReference type="ARBA" id="ARBA00022840"/>
    </source>
</evidence>
<dbReference type="EC" id="2.7.13.3" evidence="2"/>
<evidence type="ECO:0000256" key="2">
    <source>
        <dbReference type="ARBA" id="ARBA00012438"/>
    </source>
</evidence>
<dbReference type="Proteomes" id="UP000650466">
    <property type="component" value="Unassembled WGS sequence"/>
</dbReference>
<comment type="catalytic activity">
    <reaction evidence="1">
        <text>ATP + protein L-histidine = ADP + protein N-phospho-L-histidine.</text>
        <dbReference type="EC" id="2.7.13.3"/>
    </reaction>
</comment>
<evidence type="ECO:0000256" key="9">
    <source>
        <dbReference type="SAM" id="Phobius"/>
    </source>
</evidence>
<evidence type="ECO:0000256" key="6">
    <source>
        <dbReference type="ARBA" id="ARBA00022777"/>
    </source>
</evidence>
<dbReference type="GO" id="GO:0004673">
    <property type="term" value="F:protein histidine kinase activity"/>
    <property type="evidence" value="ECO:0007669"/>
    <property type="project" value="UniProtKB-EC"/>
</dbReference>
<keyword evidence="3" id="KW-0597">Phosphoprotein</keyword>
<comment type="caution">
    <text evidence="11">The sequence shown here is derived from an EMBL/GenBank/DDBJ whole genome shotgun (WGS) entry which is preliminary data.</text>
</comment>
<dbReference type="AlphaFoldDB" id="A0A926KLB9"/>
<accession>A0A926KLB9</accession>
<dbReference type="PRINTS" id="PR00344">
    <property type="entry name" value="BCTRLSENSOR"/>
</dbReference>